<evidence type="ECO:0000256" key="1">
    <source>
        <dbReference type="ARBA" id="ARBA00004651"/>
    </source>
</evidence>
<dbReference type="Pfam" id="PF00005">
    <property type="entry name" value="ABC_tran"/>
    <property type="match status" value="1"/>
</dbReference>
<keyword evidence="7" id="KW-0547">Nucleotide-binding</keyword>
<proteinExistence type="inferred from homology"/>
<dbReference type="Gene3D" id="3.90.70.10">
    <property type="entry name" value="Cysteine proteinases"/>
    <property type="match status" value="1"/>
</dbReference>
<feature type="domain" description="ABC transporter" evidence="13">
    <location>
        <begin position="479"/>
        <end position="715"/>
    </location>
</feature>
<protein>
    <recommendedName>
        <fullName evidence="3">ABC-type xenobiotic transporter</fullName>
        <ecNumber evidence="3">7.6.2.2</ecNumber>
    </recommendedName>
</protein>
<evidence type="ECO:0000313" key="16">
    <source>
        <dbReference type="Proteomes" id="UP000248758"/>
    </source>
</evidence>
<feature type="transmembrane region" description="Helical" evidence="12">
    <location>
        <begin position="416"/>
        <end position="441"/>
    </location>
</feature>
<comment type="catalytic activity">
    <reaction evidence="11">
        <text>ATP + H2O + xenobioticSide 1 = ADP + phosphate + xenobioticSide 2.</text>
        <dbReference type="EC" id="7.6.2.2"/>
    </reaction>
</comment>
<evidence type="ECO:0000256" key="11">
    <source>
        <dbReference type="ARBA" id="ARBA00034018"/>
    </source>
</evidence>
<dbReference type="AlphaFoldDB" id="A0A2X5NGS9"/>
<gene>
    <name evidence="15" type="primary">apxIB_1</name>
    <name evidence="15" type="ORF">NCTC11468_00568</name>
</gene>
<evidence type="ECO:0000256" key="2">
    <source>
        <dbReference type="ARBA" id="ARBA00006526"/>
    </source>
</evidence>
<evidence type="ECO:0000259" key="14">
    <source>
        <dbReference type="PROSITE" id="PS50929"/>
    </source>
</evidence>
<name>A0A2X5NGS9_9GAMM</name>
<keyword evidence="9 12" id="KW-1133">Transmembrane helix</keyword>
<dbReference type="InterPro" id="IPR003439">
    <property type="entry name" value="ABC_transporter-like_ATP-bd"/>
</dbReference>
<dbReference type="GO" id="GO:0016887">
    <property type="term" value="F:ATP hydrolysis activity"/>
    <property type="evidence" value="ECO:0007669"/>
    <property type="project" value="InterPro"/>
</dbReference>
<dbReference type="InterPro" id="IPR027417">
    <property type="entry name" value="P-loop_NTPase"/>
</dbReference>
<dbReference type="InterPro" id="IPR011527">
    <property type="entry name" value="ABC1_TM_dom"/>
</dbReference>
<dbReference type="PROSITE" id="PS50929">
    <property type="entry name" value="ABC_TM1F"/>
    <property type="match status" value="1"/>
</dbReference>
<dbReference type="Proteomes" id="UP000248758">
    <property type="component" value="Chromosome 1"/>
</dbReference>
<evidence type="ECO:0000256" key="4">
    <source>
        <dbReference type="ARBA" id="ARBA00022448"/>
    </source>
</evidence>
<comment type="subcellular location">
    <subcellularLocation>
        <location evidence="1">Cell membrane</location>
        <topology evidence="1">Multi-pass membrane protein</topology>
    </subcellularLocation>
</comment>
<dbReference type="FunFam" id="3.40.50.300:FF:000299">
    <property type="entry name" value="ABC transporter ATP-binding protein/permease"/>
    <property type="match status" value="1"/>
</dbReference>
<dbReference type="SUPFAM" id="SSF52540">
    <property type="entry name" value="P-loop containing nucleoside triphosphate hydrolases"/>
    <property type="match status" value="1"/>
</dbReference>
<feature type="transmembrane region" description="Helical" evidence="12">
    <location>
        <begin position="273"/>
        <end position="295"/>
    </location>
</feature>
<evidence type="ECO:0000313" key="15">
    <source>
        <dbReference type="EMBL" id="SQK72317.1"/>
    </source>
</evidence>
<accession>A0A2X5NGS9</accession>
<dbReference type="Pfam" id="PF00664">
    <property type="entry name" value="ABC_membrane"/>
    <property type="match status" value="1"/>
</dbReference>
<dbReference type="KEGG" id="tpty:NCTC11468_00568"/>
<dbReference type="SMART" id="SM00382">
    <property type="entry name" value="AAA"/>
    <property type="match status" value="1"/>
</dbReference>
<comment type="similarity">
    <text evidence="2">Belongs to the ABC transporter superfamily. Drug exporter-2 (TC 3.A.1.117) family.</text>
</comment>
<dbReference type="RefSeq" id="WP_025904049.1">
    <property type="nucleotide sequence ID" value="NZ_CALFSL010000041.1"/>
</dbReference>
<dbReference type="InterPro" id="IPR017750">
    <property type="entry name" value="ATPase_T1SS"/>
</dbReference>
<evidence type="ECO:0000256" key="10">
    <source>
        <dbReference type="ARBA" id="ARBA00023136"/>
    </source>
</evidence>
<keyword evidence="10 12" id="KW-0472">Membrane</keyword>
<dbReference type="PANTHER" id="PTHR24221:SF248">
    <property type="entry name" value="ABC TRANSPORTER TRANSMEMBRANE REGION"/>
    <property type="match status" value="1"/>
</dbReference>
<feature type="transmembrane region" description="Helical" evidence="12">
    <location>
        <begin position="201"/>
        <end position="221"/>
    </location>
</feature>
<dbReference type="GO" id="GO:0005886">
    <property type="term" value="C:plasma membrane"/>
    <property type="evidence" value="ECO:0007669"/>
    <property type="project" value="UniProtKB-SubCell"/>
</dbReference>
<dbReference type="PANTHER" id="PTHR24221">
    <property type="entry name" value="ATP-BINDING CASSETTE SUB-FAMILY B"/>
    <property type="match status" value="1"/>
</dbReference>
<dbReference type="InterPro" id="IPR017871">
    <property type="entry name" value="ABC_transporter-like_CS"/>
</dbReference>
<evidence type="ECO:0000256" key="6">
    <source>
        <dbReference type="ARBA" id="ARBA00022692"/>
    </source>
</evidence>
<dbReference type="Gene3D" id="3.40.50.300">
    <property type="entry name" value="P-loop containing nucleotide triphosphate hydrolases"/>
    <property type="match status" value="1"/>
</dbReference>
<keyword evidence="6 12" id="KW-0812">Transmembrane</keyword>
<dbReference type="EC" id="7.6.2.2" evidence="3"/>
<keyword evidence="8" id="KW-0067">ATP-binding</keyword>
<dbReference type="PROSITE" id="PS50893">
    <property type="entry name" value="ABC_TRANSPORTER_2"/>
    <property type="match status" value="1"/>
</dbReference>
<dbReference type="CDD" id="cd18587">
    <property type="entry name" value="ABC_6TM_LapB_like"/>
    <property type="match status" value="1"/>
</dbReference>
<evidence type="ECO:0000259" key="13">
    <source>
        <dbReference type="PROSITE" id="PS50893"/>
    </source>
</evidence>
<keyword evidence="5" id="KW-1003">Cell membrane</keyword>
<dbReference type="SUPFAM" id="SSF90123">
    <property type="entry name" value="ABC transporter transmembrane region"/>
    <property type="match status" value="1"/>
</dbReference>
<dbReference type="GO" id="GO:0008559">
    <property type="term" value="F:ABC-type xenobiotic transporter activity"/>
    <property type="evidence" value="ECO:0007669"/>
    <property type="project" value="UniProtKB-EC"/>
</dbReference>
<evidence type="ECO:0000256" key="12">
    <source>
        <dbReference type="SAM" id="Phobius"/>
    </source>
</evidence>
<dbReference type="Gene3D" id="1.20.1560.10">
    <property type="entry name" value="ABC transporter type 1, transmembrane domain"/>
    <property type="match status" value="1"/>
</dbReference>
<evidence type="ECO:0000256" key="5">
    <source>
        <dbReference type="ARBA" id="ARBA00022475"/>
    </source>
</evidence>
<evidence type="ECO:0000256" key="3">
    <source>
        <dbReference type="ARBA" id="ARBA00012191"/>
    </source>
</evidence>
<dbReference type="EMBL" id="LS483499">
    <property type="protein sequence ID" value="SQK72317.1"/>
    <property type="molecule type" value="Genomic_DNA"/>
</dbReference>
<dbReference type="PROSITE" id="PS00211">
    <property type="entry name" value="ABC_TRANSPORTER_1"/>
    <property type="match status" value="1"/>
</dbReference>
<evidence type="ECO:0000256" key="8">
    <source>
        <dbReference type="ARBA" id="ARBA00022840"/>
    </source>
</evidence>
<feature type="transmembrane region" description="Helical" evidence="12">
    <location>
        <begin position="301"/>
        <end position="320"/>
    </location>
</feature>
<dbReference type="GO" id="GO:0005524">
    <property type="term" value="F:ATP binding"/>
    <property type="evidence" value="ECO:0007669"/>
    <property type="project" value="UniProtKB-KW"/>
</dbReference>
<dbReference type="NCBIfam" id="TIGR03375">
    <property type="entry name" value="type_I_sec_LssB"/>
    <property type="match status" value="1"/>
</dbReference>
<dbReference type="InterPro" id="IPR036640">
    <property type="entry name" value="ABC1_TM_sf"/>
</dbReference>
<sequence>MSHHILVDSESKVLAWVDTLSLIAKQYRLSFSHGAMQSQASWLAGKYLPEVLGHLARQAGLHYRILSENSADLSSRRLPLVAVFKNGDIGIIESFDGEKNVALRLIQDHGLSTSVPLEGLLDETECLVALRPSAPARDIRTENYLAAFRPDWLRKIALKDLRPYGYVMLASLAINVLSLSGILFSMQVYDRVIPAQSYPTLYVLFGGVLIASVFGFLLKVVRSHVMDILGKRADMRVSDRVFGHALRLRYSAIPRSTGSFIAQVRELEQLREMVTSTTVSAIVDLPFFILFFLVLTVVSPYLCWIAPVAAILMIIPGLLMQKKLARQARKNVHEATLRNAILVESLQGIQDIKLMQAESHFQQQWNSYIQVTAESGAQTRKITHGLLSWGTTLQNLVYALVVVIGAPLVISGDITTGAMVAASLLSSRMIAPMTALCGVLARWQQVKAAKAGLDNLMQLPVENNREEVKVHTPVLHGEYTFAQASFRYADQQGPAPLTVHNLHIKAGEKIALLGRNGAGKSTFLQALVGNVDLVSGELRADSLSLPHIDIADIRRNTGLLTQDARLFHGTLRENLVLGRSQATDSDIFEILEVCAVADFIKKLPLGLEHPIMEGGSGLSGGQRQAILLARTLLRDPNIVLLDEPTASLDEHTEKEFIERFTRWIGGRTLIIATHRAAVLSLVDRVLVLKDGQLTLDTPKAKLLNKDAREKQNDIQ</sequence>
<dbReference type="GO" id="GO:0034040">
    <property type="term" value="F:ATPase-coupled lipid transmembrane transporter activity"/>
    <property type="evidence" value="ECO:0007669"/>
    <property type="project" value="TreeGrafter"/>
</dbReference>
<keyword evidence="4" id="KW-0813">Transport</keyword>
<dbReference type="InterPro" id="IPR039421">
    <property type="entry name" value="Type_1_exporter"/>
</dbReference>
<feature type="domain" description="ABC transmembrane type-1" evidence="14">
    <location>
        <begin position="167"/>
        <end position="445"/>
    </location>
</feature>
<reference evidence="15 16" key="1">
    <citation type="submission" date="2018-06" db="EMBL/GenBank/DDBJ databases">
        <authorList>
            <consortium name="Pathogen Informatics"/>
            <person name="Doyle S."/>
        </authorList>
    </citation>
    <scope>NUCLEOTIDE SEQUENCE [LARGE SCALE GENOMIC DNA]</scope>
    <source>
        <strain evidence="15 16">NCTC11468</strain>
    </source>
</reference>
<dbReference type="InterPro" id="IPR003593">
    <property type="entry name" value="AAA+_ATPase"/>
</dbReference>
<evidence type="ECO:0000256" key="9">
    <source>
        <dbReference type="ARBA" id="ARBA00022989"/>
    </source>
</evidence>
<organism evidence="15 16">
    <name type="scientific">Tatumella ptyseos</name>
    <dbReference type="NCBI Taxonomy" id="82987"/>
    <lineage>
        <taxon>Bacteria</taxon>
        <taxon>Pseudomonadati</taxon>
        <taxon>Pseudomonadota</taxon>
        <taxon>Gammaproteobacteria</taxon>
        <taxon>Enterobacterales</taxon>
        <taxon>Erwiniaceae</taxon>
        <taxon>Tatumella</taxon>
    </lineage>
</organism>
<evidence type="ECO:0000256" key="7">
    <source>
        <dbReference type="ARBA" id="ARBA00022741"/>
    </source>
</evidence>
<feature type="transmembrane region" description="Helical" evidence="12">
    <location>
        <begin position="386"/>
        <end position="410"/>
    </location>
</feature>
<feature type="transmembrane region" description="Helical" evidence="12">
    <location>
        <begin position="164"/>
        <end position="189"/>
    </location>
</feature>